<organism evidence="3 4">
    <name type="scientific">Aurantiacibacter atlanticus</name>
    <dbReference type="NCBI Taxonomy" id="1648404"/>
    <lineage>
        <taxon>Bacteria</taxon>
        <taxon>Pseudomonadati</taxon>
        <taxon>Pseudomonadota</taxon>
        <taxon>Alphaproteobacteria</taxon>
        <taxon>Sphingomonadales</taxon>
        <taxon>Erythrobacteraceae</taxon>
        <taxon>Aurantiacibacter</taxon>
    </lineage>
</organism>
<dbReference type="GO" id="GO:0003697">
    <property type="term" value="F:single-stranded DNA binding"/>
    <property type="evidence" value="ECO:0007669"/>
    <property type="project" value="InterPro"/>
</dbReference>
<dbReference type="Pfam" id="PF08401">
    <property type="entry name" value="ArdcN"/>
    <property type="match status" value="1"/>
</dbReference>
<dbReference type="InterPro" id="IPR017113">
    <property type="entry name" value="Antirestriction_ArdC"/>
</dbReference>
<evidence type="ECO:0000313" key="4">
    <source>
        <dbReference type="Proteomes" id="UP000059113"/>
    </source>
</evidence>
<accession>A0A0H4VAN7</accession>
<evidence type="ECO:0000259" key="1">
    <source>
        <dbReference type="Pfam" id="PF08401"/>
    </source>
</evidence>
<dbReference type="InterPro" id="IPR041459">
    <property type="entry name" value="MPTase-PolyVal"/>
</dbReference>
<sequence>MGRLFAFPPFVARFREARGEGALLFLNRGMSVPAIRRPPMTKSRRTASASPAQRITAAIIEKLEQGTKPWVKPWRGVPVSRPMRSCGTPYRGMNTFWLWMVADACGYASPYWMTYRQCQAHGGQVRKGEKSTIAIFYKSYTKKVESPEGEVDTENRRVLKAYAVFNADQCDGLPEFYHPKPLVAALEPEGREDRLDAFFAEIGAELRHHGAQAYYEPLRDRVTMPPTELFEAYDHYYATLAHELSHWTGHSSRLDRDLKNRFGSDAYAAEELIAELSSAILGAELGLPVTHLDHHASYIASWLKILKSDERAILTAAAKAEEAASLLLELGGHRSCGSEDDIDLAHAA</sequence>
<dbReference type="InterPro" id="IPR013610">
    <property type="entry name" value="ArdC_N"/>
</dbReference>
<evidence type="ECO:0000259" key="2">
    <source>
        <dbReference type="Pfam" id="PF18818"/>
    </source>
</evidence>
<dbReference type="PIRSF" id="PIRSF037112">
    <property type="entry name" value="Antirestriction_ArdC"/>
    <property type="match status" value="1"/>
</dbReference>
<protein>
    <recommendedName>
        <fullName evidence="5">Antirestriction protein</fullName>
    </recommendedName>
</protein>
<reference evidence="3 4" key="1">
    <citation type="journal article" date="2015" name="Int. J. Syst. Evol. Microbiol.">
        <title>Erythrobacter atlanticus sp. nov., a bacterium from ocean sediment able to degrade polycyclic aromatic hydrocarbons.</title>
        <authorList>
            <person name="Zhuang L."/>
            <person name="Liu Y."/>
            <person name="Wang L."/>
            <person name="Wang W."/>
            <person name="Shao Z."/>
        </authorList>
    </citation>
    <scope>NUCLEOTIDE SEQUENCE [LARGE SCALE GENOMIC DNA]</scope>
    <source>
        <strain evidence="4">s21-N3</strain>
    </source>
</reference>
<evidence type="ECO:0008006" key="5">
    <source>
        <dbReference type="Google" id="ProtNLM"/>
    </source>
</evidence>
<dbReference type="Proteomes" id="UP000059113">
    <property type="component" value="Chromosome"/>
</dbReference>
<dbReference type="AlphaFoldDB" id="A0A0H4VAN7"/>
<keyword evidence="4" id="KW-1185">Reference proteome</keyword>
<dbReference type="STRING" id="1648404.CP97_05070"/>
<gene>
    <name evidence="3" type="ORF">CP97_05070</name>
</gene>
<feature type="domain" description="N-terminal" evidence="1">
    <location>
        <begin position="52"/>
        <end position="165"/>
    </location>
</feature>
<dbReference type="Pfam" id="PF18818">
    <property type="entry name" value="MPTase-PolyVal"/>
    <property type="match status" value="1"/>
</dbReference>
<name>A0A0H4VAN7_9SPHN</name>
<proteinExistence type="predicted"/>
<evidence type="ECO:0000313" key="3">
    <source>
        <dbReference type="EMBL" id="AKQ41525.2"/>
    </source>
</evidence>
<feature type="domain" description="Polyvalent protein metallopeptidase" evidence="2">
    <location>
        <begin position="194"/>
        <end position="319"/>
    </location>
</feature>
<reference evidence="4" key="2">
    <citation type="submission" date="2015-04" db="EMBL/GenBank/DDBJ databases">
        <title>The complete genome sequence of Erythrobacter sp. s21-N3.</title>
        <authorList>
            <person name="Zhuang L."/>
            <person name="Liu Y."/>
            <person name="Shao Z."/>
        </authorList>
    </citation>
    <scope>NUCLEOTIDE SEQUENCE [LARGE SCALE GENOMIC DNA]</scope>
    <source>
        <strain evidence="4">s21-N3</strain>
    </source>
</reference>
<dbReference type="EMBL" id="CP011310">
    <property type="protein sequence ID" value="AKQ41525.2"/>
    <property type="molecule type" value="Genomic_DNA"/>
</dbReference>
<dbReference type="KEGG" id="ery:CP97_05070"/>